<dbReference type="Gene3D" id="3.30.1360.200">
    <property type="match status" value="1"/>
</dbReference>
<sequence length="357" mass="37501">MTSSHQPTDRRRLLRHLLVVLLVVVFAYLVAVTASLVIGDQQKGSDLERLGGTRVTLSPRTFDGTPLPADEMSSAEKILGARLKAAGIRNAETAVDGDTVVVSVPGDDPGLPTDLGARRQLFVRPVLESLPAAPADGRITPTPTPAEGPLAERVRAEQKTRQSDDRLIQLQALQAQTDRCGRADPLAGYDDPGLPLVTCSTDGTTAYLLGPAILDNDQIERAAAEVDKDSGTNLVEVILTGDGKKIWAKFTAENIGVAAAFSQDSTVLSAPVIQEAIPGGRAQITGNFSAEDTRDLAAEISQGPLPVAFEVTDSEPVAATPSSSNFSSPEFGLIAGGFVVMVGLIGGLVFLMARERS</sequence>
<evidence type="ECO:0000313" key="10">
    <source>
        <dbReference type="EMBL" id="ORX07912.1"/>
    </source>
</evidence>
<dbReference type="InterPro" id="IPR022813">
    <property type="entry name" value="SecD/SecF_arch_bac"/>
</dbReference>
<feature type="domain" description="SecDF P1 head subdomain" evidence="9">
    <location>
        <begin position="203"/>
        <end position="307"/>
    </location>
</feature>
<dbReference type="Proteomes" id="UP000193090">
    <property type="component" value="Unassembled WGS sequence"/>
</dbReference>
<organism evidence="10 11">
    <name type="scientific">Mycolicibacillus trivialis</name>
    <dbReference type="NCBI Taxonomy" id="1798"/>
    <lineage>
        <taxon>Bacteria</taxon>
        <taxon>Bacillati</taxon>
        <taxon>Actinomycetota</taxon>
        <taxon>Actinomycetes</taxon>
        <taxon>Mycobacteriales</taxon>
        <taxon>Mycobacteriaceae</taxon>
        <taxon>Mycolicibacillus</taxon>
    </lineage>
</organism>
<keyword evidence="2" id="KW-1003">Cell membrane</keyword>
<dbReference type="InterPro" id="IPR054384">
    <property type="entry name" value="SecDF_P1_head"/>
</dbReference>
<protein>
    <recommendedName>
        <fullName evidence="9">SecDF P1 head subdomain domain-containing protein</fullName>
    </recommendedName>
</protein>
<dbReference type="RefSeq" id="WP_085107992.1">
    <property type="nucleotide sequence ID" value="NZ_JACKSN010000122.1"/>
</dbReference>
<dbReference type="EMBL" id="LQPZ01000008">
    <property type="protein sequence ID" value="ORX07912.1"/>
    <property type="molecule type" value="Genomic_DNA"/>
</dbReference>
<keyword evidence="1" id="KW-0813">Transport</keyword>
<dbReference type="PANTHER" id="PTHR30081">
    <property type="entry name" value="PROTEIN-EXPORT MEMBRANE PROTEIN SEC"/>
    <property type="match status" value="1"/>
</dbReference>
<keyword evidence="4" id="KW-0653">Protein transport</keyword>
<comment type="caution">
    <text evidence="10">The sequence shown here is derived from an EMBL/GenBank/DDBJ whole genome shotgun (WGS) entry which is preliminary data.</text>
</comment>
<dbReference type="GO" id="GO:0015031">
    <property type="term" value="P:protein transport"/>
    <property type="evidence" value="ECO:0007669"/>
    <property type="project" value="UniProtKB-KW"/>
</dbReference>
<proteinExistence type="predicted"/>
<evidence type="ECO:0000313" key="11">
    <source>
        <dbReference type="Proteomes" id="UP000193090"/>
    </source>
</evidence>
<keyword evidence="5 8" id="KW-1133">Transmembrane helix</keyword>
<evidence type="ECO:0000256" key="1">
    <source>
        <dbReference type="ARBA" id="ARBA00022448"/>
    </source>
</evidence>
<dbReference type="GO" id="GO:0005886">
    <property type="term" value="C:plasma membrane"/>
    <property type="evidence" value="ECO:0007669"/>
    <property type="project" value="TreeGrafter"/>
</dbReference>
<keyword evidence="7 8" id="KW-0472">Membrane</keyword>
<feature type="transmembrane region" description="Helical" evidence="8">
    <location>
        <begin position="17"/>
        <end position="38"/>
    </location>
</feature>
<evidence type="ECO:0000259" key="9">
    <source>
        <dbReference type="Pfam" id="PF22599"/>
    </source>
</evidence>
<keyword evidence="6" id="KW-0811">Translocation</keyword>
<name>A0A1X2EP79_9MYCO</name>
<dbReference type="OrthoDB" id="5240379at2"/>
<reference evidence="10 11" key="1">
    <citation type="submission" date="2016-01" db="EMBL/GenBank/DDBJ databases">
        <title>The new phylogeny of the genus Mycobacterium.</title>
        <authorList>
            <person name="Tarcisio F."/>
            <person name="Conor M."/>
            <person name="Antonella G."/>
            <person name="Elisabetta G."/>
            <person name="Giulia F.S."/>
            <person name="Sara T."/>
            <person name="Anna F."/>
            <person name="Clotilde B."/>
            <person name="Roberto B."/>
            <person name="Veronica D.S."/>
            <person name="Fabio R."/>
            <person name="Monica P."/>
            <person name="Olivier J."/>
            <person name="Enrico T."/>
            <person name="Nicola S."/>
        </authorList>
    </citation>
    <scope>NUCLEOTIDE SEQUENCE [LARGE SCALE GENOMIC DNA]</scope>
    <source>
        <strain evidence="10 11">DSM 44153</strain>
    </source>
</reference>
<dbReference type="AlphaFoldDB" id="A0A1X2EP79"/>
<accession>A0A1X2EP79</accession>
<evidence type="ECO:0000256" key="4">
    <source>
        <dbReference type="ARBA" id="ARBA00022927"/>
    </source>
</evidence>
<evidence type="ECO:0000256" key="8">
    <source>
        <dbReference type="SAM" id="Phobius"/>
    </source>
</evidence>
<dbReference type="Pfam" id="PF22599">
    <property type="entry name" value="SecDF_P1_head"/>
    <property type="match status" value="1"/>
</dbReference>
<evidence type="ECO:0000256" key="5">
    <source>
        <dbReference type="ARBA" id="ARBA00022989"/>
    </source>
</evidence>
<dbReference type="STRING" id="1798.AWC30_03045"/>
<dbReference type="PANTHER" id="PTHR30081:SF1">
    <property type="entry name" value="PROTEIN TRANSLOCASE SUBUNIT SECD"/>
    <property type="match status" value="1"/>
</dbReference>
<evidence type="ECO:0000256" key="3">
    <source>
        <dbReference type="ARBA" id="ARBA00022692"/>
    </source>
</evidence>
<dbReference type="Gene3D" id="3.30.70.3400">
    <property type="match status" value="1"/>
</dbReference>
<gene>
    <name evidence="10" type="ORF">AWC30_03045</name>
</gene>
<feature type="transmembrane region" description="Helical" evidence="8">
    <location>
        <begin position="331"/>
        <end position="353"/>
    </location>
</feature>
<evidence type="ECO:0000256" key="6">
    <source>
        <dbReference type="ARBA" id="ARBA00023010"/>
    </source>
</evidence>
<evidence type="ECO:0000256" key="7">
    <source>
        <dbReference type="ARBA" id="ARBA00023136"/>
    </source>
</evidence>
<evidence type="ECO:0000256" key="2">
    <source>
        <dbReference type="ARBA" id="ARBA00022475"/>
    </source>
</evidence>
<keyword evidence="3 8" id="KW-0812">Transmembrane</keyword>
<keyword evidence="11" id="KW-1185">Reference proteome</keyword>